<evidence type="ECO:0000256" key="2">
    <source>
        <dbReference type="ARBA" id="ARBA00022630"/>
    </source>
</evidence>
<evidence type="ECO:0000256" key="4">
    <source>
        <dbReference type="ARBA" id="ARBA00023002"/>
    </source>
</evidence>
<dbReference type="EMBL" id="WIGO01000222">
    <property type="protein sequence ID" value="KAF6823028.1"/>
    <property type="molecule type" value="Genomic_DNA"/>
</dbReference>
<dbReference type="PRINTS" id="PR00420">
    <property type="entry name" value="RNGMNOXGNASE"/>
</dbReference>
<evidence type="ECO:0000313" key="8">
    <source>
        <dbReference type="Proteomes" id="UP000654918"/>
    </source>
</evidence>
<dbReference type="GO" id="GO:0004497">
    <property type="term" value="F:monooxygenase activity"/>
    <property type="evidence" value="ECO:0007669"/>
    <property type="project" value="UniProtKB-KW"/>
</dbReference>
<feature type="domain" description="FAD-binding" evidence="6">
    <location>
        <begin position="2"/>
        <end position="319"/>
    </location>
</feature>
<dbReference type="Proteomes" id="UP000654918">
    <property type="component" value="Unassembled WGS sequence"/>
</dbReference>
<dbReference type="AlphaFoldDB" id="A0A8H6K281"/>
<keyword evidence="3" id="KW-0274">FAD</keyword>
<organism evidence="7 8">
    <name type="scientific">Colletotrichum plurivorum</name>
    <dbReference type="NCBI Taxonomy" id="2175906"/>
    <lineage>
        <taxon>Eukaryota</taxon>
        <taxon>Fungi</taxon>
        <taxon>Dikarya</taxon>
        <taxon>Ascomycota</taxon>
        <taxon>Pezizomycotina</taxon>
        <taxon>Sordariomycetes</taxon>
        <taxon>Hypocreomycetidae</taxon>
        <taxon>Glomerellales</taxon>
        <taxon>Glomerellaceae</taxon>
        <taxon>Colletotrichum</taxon>
        <taxon>Colletotrichum orchidearum species complex</taxon>
    </lineage>
</organism>
<dbReference type="GO" id="GO:0071949">
    <property type="term" value="F:FAD binding"/>
    <property type="evidence" value="ECO:0007669"/>
    <property type="project" value="InterPro"/>
</dbReference>
<dbReference type="Gene3D" id="3.50.50.60">
    <property type="entry name" value="FAD/NAD(P)-binding domain"/>
    <property type="match status" value="1"/>
</dbReference>
<protein>
    <submittedName>
        <fullName evidence="7">Salicylate hydroxylase</fullName>
    </submittedName>
</protein>
<evidence type="ECO:0000256" key="3">
    <source>
        <dbReference type="ARBA" id="ARBA00022827"/>
    </source>
</evidence>
<gene>
    <name evidence="7" type="ORF">CPLU01_11652</name>
</gene>
<reference evidence="7" key="1">
    <citation type="journal article" date="2020" name="Phytopathology">
        <title>Genome Sequence Resources of Colletotrichum truncatum, C. plurivorum, C. musicola, and C. sojae: Four Species Pathogenic to Soybean (Glycine max).</title>
        <authorList>
            <person name="Rogerio F."/>
            <person name="Boufleur T.R."/>
            <person name="Ciampi-Guillardi M."/>
            <person name="Sukno S.A."/>
            <person name="Thon M.R."/>
            <person name="Massola Junior N.S."/>
            <person name="Baroncelli R."/>
        </authorList>
    </citation>
    <scope>NUCLEOTIDE SEQUENCE</scope>
    <source>
        <strain evidence="7">LFN00145</strain>
    </source>
</reference>
<evidence type="ECO:0000256" key="1">
    <source>
        <dbReference type="ARBA" id="ARBA00007992"/>
    </source>
</evidence>
<comment type="similarity">
    <text evidence="1">Belongs to the paxM FAD-dependent monooxygenase family.</text>
</comment>
<dbReference type="PANTHER" id="PTHR13789:SF311">
    <property type="entry name" value="HYDROXYLASE, PUTATIVE (AFU_ORTHOLOGUE AFUA_5G10180)-RELATED"/>
    <property type="match status" value="1"/>
</dbReference>
<dbReference type="PANTHER" id="PTHR13789">
    <property type="entry name" value="MONOOXYGENASE"/>
    <property type="match status" value="1"/>
</dbReference>
<sequence>MKVIIVGAGLGGLACAIACRREGLDVVVLERASRIVPIGSGIHVPPNAARVARQLGYLDKLHRRGGVGVERIEMRRYADGRPLHALPAGHGDLPWLVVHRAEYHGVLWETCAELGVGLCLDMEVERIDFETNTVYLEDGDDISGDVIIGADGLYSVCRDQLLGSPSPAVETSDLAYRVTLPLDYLKTLGDPRIDEFCARKQVTVWLGPSRHATFCPVRGGRELNLTLLKQDDAEGHGDGDVGKMKQAFEGWDETLSKLISRVPRVQKWKPCTHPELETWTKGQLALLGDSCHPSPAYQSQGAAMAVEDGAVLGKLLGLLERSPKSGSPESISQVLRLYEYLRKSRTAVNMAGAASNKKWYHVADGPDQEARDAEMAGATPSTGWRWMDPEYREQLLGHDAVAEAVETFGRWEKEEVMFNSNDFVYYFGLPTGSQRQL</sequence>
<keyword evidence="4" id="KW-0560">Oxidoreductase</keyword>
<keyword evidence="8" id="KW-1185">Reference proteome</keyword>
<proteinExistence type="inferred from homology"/>
<evidence type="ECO:0000256" key="5">
    <source>
        <dbReference type="ARBA" id="ARBA00023033"/>
    </source>
</evidence>
<dbReference type="InterPro" id="IPR002938">
    <property type="entry name" value="FAD-bd"/>
</dbReference>
<name>A0A8H6K281_9PEZI</name>
<comment type="caution">
    <text evidence="7">The sequence shown here is derived from an EMBL/GenBank/DDBJ whole genome shotgun (WGS) entry which is preliminary data.</text>
</comment>
<dbReference type="SUPFAM" id="SSF51905">
    <property type="entry name" value="FAD/NAD(P)-binding domain"/>
    <property type="match status" value="1"/>
</dbReference>
<accession>A0A8H6K281</accession>
<evidence type="ECO:0000259" key="6">
    <source>
        <dbReference type="Pfam" id="PF01494"/>
    </source>
</evidence>
<keyword evidence="5" id="KW-0503">Monooxygenase</keyword>
<dbReference type="InterPro" id="IPR036188">
    <property type="entry name" value="FAD/NAD-bd_sf"/>
</dbReference>
<keyword evidence="2" id="KW-0285">Flavoprotein</keyword>
<dbReference type="SUPFAM" id="SSF54373">
    <property type="entry name" value="FAD-linked reductases, C-terminal domain"/>
    <property type="match status" value="1"/>
</dbReference>
<dbReference type="PROSITE" id="PS51257">
    <property type="entry name" value="PROKAR_LIPOPROTEIN"/>
    <property type="match status" value="1"/>
</dbReference>
<evidence type="ECO:0000313" key="7">
    <source>
        <dbReference type="EMBL" id="KAF6823028.1"/>
    </source>
</evidence>
<dbReference type="InterPro" id="IPR050493">
    <property type="entry name" value="FAD-dep_Monooxygenase_BioMet"/>
</dbReference>
<dbReference type="Pfam" id="PF01494">
    <property type="entry name" value="FAD_binding_3"/>
    <property type="match status" value="1"/>
</dbReference>